<dbReference type="AlphaFoldDB" id="A0AAD3H4B9"/>
<accession>A0AAD3H4B9</accession>
<name>A0AAD3H4B9_9STRA</name>
<dbReference type="Proteomes" id="UP001054902">
    <property type="component" value="Unassembled WGS sequence"/>
</dbReference>
<keyword evidence="3" id="KW-1185">Reference proteome</keyword>
<comment type="caution">
    <text evidence="2">The sequence shown here is derived from an EMBL/GenBank/DDBJ whole genome shotgun (WGS) entry which is preliminary data.</text>
</comment>
<evidence type="ECO:0000313" key="3">
    <source>
        <dbReference type="Proteomes" id="UP001054902"/>
    </source>
</evidence>
<sequence length="404" mass="45053">MAMTSNKKKAMAFLALAALFYNVFHENKPENESISRNLDSADDALLALERMKSRFGEDAVKSMLAETDSVLNQSEEEPLNKIGSYDKIRSLAQSKAVAPAEPAPAESKYPVTQEIDPNGPPIMNTFYEPVVGGCCGMSEEGHANLLRAWKDTWEQNGWQTRILTEADARKHPDFEVLDKKLAAANVTPYNRRCFWRWLAMSTPEINGGWMSDYDTIPLSLHVNQGMRFQEDPGFKSFDQHIPDLIHASRESWDHITDLMIRSIPQGDLPAEVLVTDMHMLQYLYIFAGPIKMGITHWGTNVAKGFPYSPAAVEGGQPEIDCDEARLHLAAHLSHHDVIEAFNVLETYPDVGGFPNVPDTEEITMSVEKRGPSARRMVADMEMCRKQAAEQRALAAAQGASPSFV</sequence>
<protein>
    <recommendedName>
        <fullName evidence="4">Alpha-1,6-mannosyl-glycoprotein 6-beta-N-acetylglucosaminyltransferase</fullName>
    </recommendedName>
</protein>
<evidence type="ECO:0000313" key="2">
    <source>
        <dbReference type="EMBL" id="GFH49444.1"/>
    </source>
</evidence>
<reference evidence="2 3" key="1">
    <citation type="journal article" date="2021" name="Sci. Rep.">
        <title>The genome of the diatom Chaetoceros tenuissimus carries an ancient integrated fragment of an extant virus.</title>
        <authorList>
            <person name="Hongo Y."/>
            <person name="Kimura K."/>
            <person name="Takaki Y."/>
            <person name="Yoshida Y."/>
            <person name="Baba S."/>
            <person name="Kobayashi G."/>
            <person name="Nagasaki K."/>
            <person name="Hano T."/>
            <person name="Tomaru Y."/>
        </authorList>
    </citation>
    <scope>NUCLEOTIDE SEQUENCE [LARGE SCALE GENOMIC DNA]</scope>
    <source>
        <strain evidence="2 3">NIES-3715</strain>
    </source>
</reference>
<feature type="chain" id="PRO_5042025229" description="Alpha-1,6-mannosyl-glycoprotein 6-beta-N-acetylglucosaminyltransferase" evidence="1">
    <location>
        <begin position="26"/>
        <end position="404"/>
    </location>
</feature>
<evidence type="ECO:0000256" key="1">
    <source>
        <dbReference type="SAM" id="SignalP"/>
    </source>
</evidence>
<organism evidence="2 3">
    <name type="scientific">Chaetoceros tenuissimus</name>
    <dbReference type="NCBI Taxonomy" id="426638"/>
    <lineage>
        <taxon>Eukaryota</taxon>
        <taxon>Sar</taxon>
        <taxon>Stramenopiles</taxon>
        <taxon>Ochrophyta</taxon>
        <taxon>Bacillariophyta</taxon>
        <taxon>Coscinodiscophyceae</taxon>
        <taxon>Chaetocerotophycidae</taxon>
        <taxon>Chaetocerotales</taxon>
        <taxon>Chaetocerotaceae</taxon>
        <taxon>Chaetoceros</taxon>
    </lineage>
</organism>
<proteinExistence type="predicted"/>
<dbReference type="EMBL" id="BLLK01000038">
    <property type="protein sequence ID" value="GFH49444.1"/>
    <property type="molecule type" value="Genomic_DNA"/>
</dbReference>
<evidence type="ECO:0008006" key="4">
    <source>
        <dbReference type="Google" id="ProtNLM"/>
    </source>
</evidence>
<gene>
    <name evidence="2" type="ORF">CTEN210_05920</name>
</gene>
<feature type="signal peptide" evidence="1">
    <location>
        <begin position="1"/>
        <end position="25"/>
    </location>
</feature>
<keyword evidence="1" id="KW-0732">Signal</keyword>